<reference evidence="8 9" key="1">
    <citation type="submission" date="2017-04" db="EMBL/GenBank/DDBJ databases">
        <authorList>
            <person name="Afonso C.L."/>
            <person name="Miller P.J."/>
            <person name="Scott M.A."/>
            <person name="Spackman E."/>
            <person name="Goraichik I."/>
            <person name="Dimitrov K.M."/>
            <person name="Suarez D.L."/>
            <person name="Swayne D.E."/>
        </authorList>
    </citation>
    <scope>NUCLEOTIDE SEQUENCE [LARGE SCALE GENOMIC DNA]</scope>
    <source>
        <strain evidence="8 9">DSM 22418</strain>
    </source>
</reference>
<dbReference type="AlphaFoldDB" id="A0A1X7I6J0"/>
<evidence type="ECO:0000259" key="7">
    <source>
        <dbReference type="Pfam" id="PF14322"/>
    </source>
</evidence>
<evidence type="ECO:0000256" key="1">
    <source>
        <dbReference type="ARBA" id="ARBA00004442"/>
    </source>
</evidence>
<dbReference type="InterPro" id="IPR011990">
    <property type="entry name" value="TPR-like_helical_dom_sf"/>
</dbReference>
<dbReference type="InterPro" id="IPR033985">
    <property type="entry name" value="SusD-like_N"/>
</dbReference>
<dbReference type="Pfam" id="PF14322">
    <property type="entry name" value="SusD-like_3"/>
    <property type="match status" value="1"/>
</dbReference>
<gene>
    <name evidence="8" type="ORF">SAMN05660862_0497</name>
</gene>
<keyword evidence="9" id="KW-1185">Reference proteome</keyword>
<dbReference type="Pfam" id="PF07980">
    <property type="entry name" value="SusD_RagB"/>
    <property type="match status" value="1"/>
</dbReference>
<protein>
    <submittedName>
        <fullName evidence="8">Starch-binding associating with outer membrane</fullName>
    </submittedName>
</protein>
<dbReference type="GO" id="GO:0009279">
    <property type="term" value="C:cell outer membrane"/>
    <property type="evidence" value="ECO:0007669"/>
    <property type="project" value="UniProtKB-SubCell"/>
</dbReference>
<dbReference type="EMBL" id="FXAU01000001">
    <property type="protein sequence ID" value="SMG09902.1"/>
    <property type="molecule type" value="Genomic_DNA"/>
</dbReference>
<name>A0A1X7I6J0_9SPHI</name>
<feature type="domain" description="RagB/SusD" evidence="6">
    <location>
        <begin position="272"/>
        <end position="570"/>
    </location>
</feature>
<keyword evidence="4" id="KW-0472">Membrane</keyword>
<evidence type="ECO:0000256" key="3">
    <source>
        <dbReference type="ARBA" id="ARBA00022729"/>
    </source>
</evidence>
<sequence length="570" mass="63813">MKRKSIYMSLLAAGLLFGSCGKDFLNKVPQGQLYGDQIVSEDGVEALLLGAYGIMNGNVNGTWGNYSSAPSQWVFGEMTSDNAHKGSDENDQSAMNLIEALKINPANDQLITMWQVYYEGVMRCNTTLRFLKTVQAGSSKIAASRALEIEAEAKMLRGHYYFFMWRIFRYLPYIDENTTTEEAKAKQNDVDIYDKIIDDVKFAAENLPVTKFKSQSGRMDKTIAKAYLGKLYLYQGKHDLALPLFEDVIGSKNLVSMPFENNFNVETEDGPEAILVSKHAINPNGSGDNANVGDMLGGLYGTSPVGCCGFYQPTIDLVNAYKVDANGLPYLDGSYRNNPNTSDMELTGKDKVDYELDVTFRVDPRLDYTVGRRGVPYLDYGIMPGDDWIRKASFAGPFVGIKTMIRKSQFANHAVAGENYITGLDVNIMRLADVILMAAECAVETGNLPKALKYVNMVRERADKLPRKQINNVNVADYMVKPYPSFPSPDFARNAVRMERRLELALEGHRYFDLVRWGIAKQVLESYSAFESKHLPFYGGLVYNTYNAYFPIPQTEIDRSGGTLKQNEGY</sequence>
<evidence type="ECO:0000256" key="5">
    <source>
        <dbReference type="ARBA" id="ARBA00023237"/>
    </source>
</evidence>
<evidence type="ECO:0000313" key="9">
    <source>
        <dbReference type="Proteomes" id="UP000192980"/>
    </source>
</evidence>
<comment type="subcellular location">
    <subcellularLocation>
        <location evidence="1">Cell outer membrane</location>
    </subcellularLocation>
</comment>
<feature type="domain" description="SusD-like N-terminal" evidence="7">
    <location>
        <begin position="70"/>
        <end position="233"/>
    </location>
</feature>
<dbReference type="RefSeq" id="WP_085471371.1">
    <property type="nucleotide sequence ID" value="NZ_CP038029.1"/>
</dbReference>
<dbReference type="Gene3D" id="1.25.40.390">
    <property type="match status" value="1"/>
</dbReference>
<evidence type="ECO:0000259" key="6">
    <source>
        <dbReference type="Pfam" id="PF07980"/>
    </source>
</evidence>
<evidence type="ECO:0000256" key="2">
    <source>
        <dbReference type="ARBA" id="ARBA00006275"/>
    </source>
</evidence>
<keyword evidence="3" id="KW-0732">Signal</keyword>
<evidence type="ECO:0000313" key="8">
    <source>
        <dbReference type="EMBL" id="SMG09902.1"/>
    </source>
</evidence>
<keyword evidence="5" id="KW-0998">Cell outer membrane</keyword>
<dbReference type="PROSITE" id="PS51257">
    <property type="entry name" value="PROKAR_LIPOPROTEIN"/>
    <property type="match status" value="1"/>
</dbReference>
<dbReference type="STRING" id="561061.SAMN05660862_0497"/>
<dbReference type="OrthoDB" id="9792139at2"/>
<evidence type="ECO:0000256" key="4">
    <source>
        <dbReference type="ARBA" id="ARBA00023136"/>
    </source>
</evidence>
<dbReference type="InterPro" id="IPR012944">
    <property type="entry name" value="SusD_RagB_dom"/>
</dbReference>
<accession>A0A1X7I6J0</accession>
<dbReference type="SUPFAM" id="SSF48452">
    <property type="entry name" value="TPR-like"/>
    <property type="match status" value="1"/>
</dbReference>
<comment type="similarity">
    <text evidence="2">Belongs to the SusD family.</text>
</comment>
<organism evidence="8 9">
    <name type="scientific">Sphingobacterium psychroaquaticum</name>
    <dbReference type="NCBI Taxonomy" id="561061"/>
    <lineage>
        <taxon>Bacteria</taxon>
        <taxon>Pseudomonadati</taxon>
        <taxon>Bacteroidota</taxon>
        <taxon>Sphingobacteriia</taxon>
        <taxon>Sphingobacteriales</taxon>
        <taxon>Sphingobacteriaceae</taxon>
        <taxon>Sphingobacterium</taxon>
    </lineage>
</organism>
<dbReference type="Proteomes" id="UP000192980">
    <property type="component" value="Unassembled WGS sequence"/>
</dbReference>
<proteinExistence type="inferred from homology"/>